<dbReference type="InterPro" id="IPR036866">
    <property type="entry name" value="RibonucZ/Hydroxyglut_hydro"/>
</dbReference>
<dbReference type="Pfam" id="PF19085">
    <property type="entry name" value="Choline_bind_2"/>
    <property type="match status" value="2"/>
</dbReference>
<dbReference type="Pfam" id="PF19127">
    <property type="entry name" value="Choline_bind_3"/>
    <property type="match status" value="2"/>
</dbReference>
<evidence type="ECO:0000256" key="3">
    <source>
        <dbReference type="SAM" id="SignalP"/>
    </source>
</evidence>
<feature type="domain" description="Metallo-beta-lactamase" evidence="4">
    <location>
        <begin position="42"/>
        <end position="238"/>
    </location>
</feature>
<feature type="repeat" description="Cell wall-binding" evidence="2">
    <location>
        <begin position="621"/>
        <end position="640"/>
    </location>
</feature>
<feature type="repeat" description="Cell wall-binding" evidence="2">
    <location>
        <begin position="475"/>
        <end position="494"/>
    </location>
</feature>
<evidence type="ECO:0000313" key="5">
    <source>
        <dbReference type="EMBL" id="NSK14143.1"/>
    </source>
</evidence>
<evidence type="ECO:0000256" key="1">
    <source>
        <dbReference type="ARBA" id="ARBA00022737"/>
    </source>
</evidence>
<dbReference type="PANTHER" id="PTHR30619">
    <property type="entry name" value="DNA INTERNALIZATION/COMPETENCE PROTEIN COMEC/REC2"/>
    <property type="match status" value="1"/>
</dbReference>
<dbReference type="SUPFAM" id="SSF69360">
    <property type="entry name" value="Cell wall binding repeat"/>
    <property type="match status" value="3"/>
</dbReference>
<keyword evidence="7" id="KW-1185">Reference proteome</keyword>
<dbReference type="Pfam" id="PF00753">
    <property type="entry name" value="Lactamase_B"/>
    <property type="match status" value="1"/>
</dbReference>
<evidence type="ECO:0000256" key="2">
    <source>
        <dbReference type="PROSITE-ProRule" id="PRU00591"/>
    </source>
</evidence>
<dbReference type="OrthoDB" id="177750at2"/>
<dbReference type="InterPro" id="IPR001279">
    <property type="entry name" value="Metallo-B-lactamas"/>
</dbReference>
<feature type="signal peptide" evidence="3">
    <location>
        <begin position="1"/>
        <end position="19"/>
    </location>
</feature>
<name>A0A850HGW4_9FIRM</name>
<feature type="repeat" description="Cell wall-binding" evidence="2">
    <location>
        <begin position="390"/>
        <end position="409"/>
    </location>
</feature>
<dbReference type="AlphaFoldDB" id="A0A850HGW4"/>
<feature type="repeat" description="Cell wall-binding" evidence="2">
    <location>
        <begin position="721"/>
        <end position="740"/>
    </location>
</feature>
<dbReference type="InterPro" id="IPR018337">
    <property type="entry name" value="Cell_wall/Cho-bd_repeat"/>
</dbReference>
<evidence type="ECO:0000259" key="4">
    <source>
        <dbReference type="Pfam" id="PF00753"/>
    </source>
</evidence>
<dbReference type="EMBL" id="JAAIUO010000002">
    <property type="protein sequence ID" value="NSK14143.1"/>
    <property type="molecule type" value="Genomic_DNA"/>
</dbReference>
<protein>
    <submittedName>
        <fullName evidence="6">MBL fold metallo-hydrolase</fullName>
    </submittedName>
</protein>
<proteinExistence type="predicted"/>
<dbReference type="PANTHER" id="PTHR30619:SF7">
    <property type="entry name" value="BETA-LACTAMASE DOMAIN PROTEIN"/>
    <property type="match status" value="1"/>
</dbReference>
<dbReference type="InterPro" id="IPR052159">
    <property type="entry name" value="Competence_DNA_uptake"/>
</dbReference>
<evidence type="ECO:0000313" key="6">
    <source>
        <dbReference type="EMBL" id="NVH57770.1"/>
    </source>
</evidence>
<dbReference type="Proteomes" id="UP000701680">
    <property type="component" value="Unassembled WGS sequence"/>
</dbReference>
<dbReference type="SUPFAM" id="SSF56281">
    <property type="entry name" value="Metallo-hydrolase/oxidoreductase"/>
    <property type="match status" value="1"/>
</dbReference>
<keyword evidence="1" id="KW-0677">Repeat</keyword>
<keyword evidence="3" id="KW-0732">Signal</keyword>
<dbReference type="PROSITE" id="PS51170">
    <property type="entry name" value="CW"/>
    <property type="match status" value="7"/>
</dbReference>
<feature type="repeat" description="Cell wall-binding" evidence="2">
    <location>
        <begin position="741"/>
        <end position="760"/>
    </location>
</feature>
<keyword evidence="6" id="KW-0378">Hydrolase</keyword>
<dbReference type="Gene3D" id="2.10.270.10">
    <property type="entry name" value="Cholin Binding"/>
    <property type="match status" value="5"/>
</dbReference>
<evidence type="ECO:0000313" key="8">
    <source>
        <dbReference type="Proteomes" id="UP000701680"/>
    </source>
</evidence>
<feature type="repeat" description="Cell wall-binding" evidence="2">
    <location>
        <begin position="641"/>
        <end position="660"/>
    </location>
</feature>
<gene>
    <name evidence="6" type="ORF">G5A66_03690</name>
    <name evidence="5" type="ORF">G5A75_04510</name>
</gene>
<dbReference type="Gene3D" id="3.60.15.10">
    <property type="entry name" value="Ribonuclease Z/Hydroxyacylglutathione hydrolase-like"/>
    <property type="match status" value="1"/>
</dbReference>
<dbReference type="RefSeq" id="WP_101695502.1">
    <property type="nucleotide sequence ID" value="NZ_JAAITX010000002.1"/>
</dbReference>
<comment type="caution">
    <text evidence="6">The sequence shown here is derived from an EMBL/GenBank/DDBJ whole genome shotgun (WGS) entry which is preliminary data.</text>
</comment>
<feature type="chain" id="PRO_5039432774" evidence="3">
    <location>
        <begin position="20"/>
        <end position="799"/>
    </location>
</feature>
<feature type="repeat" description="Cell wall-binding" evidence="2">
    <location>
        <begin position="558"/>
        <end position="577"/>
    </location>
</feature>
<dbReference type="Proteomes" id="UP000528555">
    <property type="component" value="Unassembled WGS sequence"/>
</dbReference>
<dbReference type="Pfam" id="PF01473">
    <property type="entry name" value="Choline_bind_1"/>
    <property type="match status" value="3"/>
</dbReference>
<evidence type="ECO:0000313" key="7">
    <source>
        <dbReference type="Proteomes" id="UP000528555"/>
    </source>
</evidence>
<organism evidence="6 7">
    <name type="scientific">Dorea phocaeensis</name>
    <dbReference type="NCBI Taxonomy" id="2040291"/>
    <lineage>
        <taxon>Bacteria</taxon>
        <taxon>Bacillati</taxon>
        <taxon>Bacillota</taxon>
        <taxon>Clostridia</taxon>
        <taxon>Lachnospirales</taxon>
        <taxon>Lachnospiraceae</taxon>
        <taxon>Dorea</taxon>
    </lineage>
</organism>
<accession>A0A850HGW4</accession>
<dbReference type="EMBL" id="JAAITX010000002">
    <property type="protein sequence ID" value="NVH57770.1"/>
    <property type="molecule type" value="Genomic_DNA"/>
</dbReference>
<dbReference type="GO" id="GO:0016787">
    <property type="term" value="F:hydrolase activity"/>
    <property type="evidence" value="ECO:0007669"/>
    <property type="project" value="UniProtKB-KW"/>
</dbReference>
<reference evidence="6" key="2">
    <citation type="submission" date="2020-02" db="EMBL/GenBank/DDBJ databases">
        <authorList>
            <person name="Littmann E."/>
            <person name="Sorbara M."/>
        </authorList>
    </citation>
    <scope>NUCLEOTIDE SEQUENCE</scope>
    <source>
        <strain evidence="6">MSK.17.11</strain>
        <strain evidence="5">MSK.17.38</strain>
    </source>
</reference>
<sequence>MKRYSGIILAGMVMTGILALPGEVAASDQETKIHFISLASTTDAVLLESNGHYGLVDSGEDWEYPDGTDARYPLREGITSGIGYEQQVIHYLKSQGVEKLDFYIATHSHSDHIGSGDEILDTFPTDRLYINRYDDAYILEENGSHLWDNQYVYDDIIDAANRNGVQIITDLDQEENAQYRSFLLGEMTIDLMNLERRKDEGGNVLPVAGENENCIVTKVTARGKTALLTADLDPTEGDTKKIADKLIEELGELEENQNENQGIEIELEDSYPKENYAEKSSVDLDLPETRVVPDTDGEPIFDESKKNMEKTISLDLMKMNHHSLDYNNTTYFLTSLNPKDVVVTGYKSWFNARERDCLPKAEVYATATDSAAVVAEFMESGIETDYVKLSSEWMEIDGTWYYFDENGRTFTDQGAHEIDGVPYCFDYRGALETQERWAWVNGNWKWWLPTGEYYREAWLNQGEKNYYLDEQGNAVKGWRQIDGNWYYFDENCALMKDTWIGNDYVDESGIWIQEAGKGQWISSGSRWWFCHPDGSYTKSDWEVIAGKTYYFDEAGWMVIGWQWIDGKCYYFEPGGTMATDTWIGNDYVDESGVWVPGAMKDQWILSGNRWWYRHADGSCTKSDWERIDGNWYYFDEAGWIVTGWQQIGSEWYYFNDSGAMVTNSWVGNYYLSSTGVMATDTWIGVYYVDESGVWIPGKPRNQWVLSGNRWWYCHEDGSYTKSDWEKIDGKKYYFDEAGWMVTGWQLIEKHWYYFYDQGEMAANTWVGNYYMKSDGKMAVSEWVQDGRFYVDENGLWVQK</sequence>
<reference evidence="7 8" key="1">
    <citation type="journal article" date="2020" name="Cell Host Microbe">
        <title>Functional and Genomic Variation between Human-Derived Isolates of Lachnospiraceae Reveals Inter- and Intra-Species Diversity.</title>
        <authorList>
            <person name="Sorbara M.T."/>
            <person name="Littmann E.R."/>
            <person name="Fontana E."/>
            <person name="Moody T.U."/>
            <person name="Kohout C.E."/>
            <person name="Gjonbalaj M."/>
            <person name="Eaton V."/>
            <person name="Seok R."/>
            <person name="Leiner I.M."/>
            <person name="Pamer E.G."/>
        </authorList>
    </citation>
    <scope>NUCLEOTIDE SEQUENCE [LARGE SCALE GENOMIC DNA]</scope>
    <source>
        <strain evidence="6 7">MSK.17.11</strain>
        <strain evidence="5 8">MSK.17.38</strain>
    </source>
</reference>